<evidence type="ECO:0000256" key="2">
    <source>
        <dbReference type="ARBA" id="ARBA00022448"/>
    </source>
</evidence>
<feature type="transmembrane region" description="Helical" evidence="7">
    <location>
        <begin position="262"/>
        <end position="286"/>
    </location>
</feature>
<keyword evidence="5 7" id="KW-1133">Transmembrane helix</keyword>
<dbReference type="InterPro" id="IPR000515">
    <property type="entry name" value="MetI-like"/>
</dbReference>
<name>A0A374NYG7_9FIRM</name>
<dbReference type="Proteomes" id="UP000263014">
    <property type="component" value="Unassembled WGS sequence"/>
</dbReference>
<keyword evidence="6 7" id="KW-0472">Membrane</keyword>
<comment type="similarity">
    <text evidence="7">Belongs to the binding-protein-dependent transport system permease family.</text>
</comment>
<evidence type="ECO:0000256" key="3">
    <source>
        <dbReference type="ARBA" id="ARBA00022475"/>
    </source>
</evidence>
<protein>
    <submittedName>
        <fullName evidence="9">ABC transporter permease subunit</fullName>
    </submittedName>
</protein>
<comment type="subcellular location">
    <subcellularLocation>
        <location evidence="1 7">Cell membrane</location>
        <topology evidence="1 7">Multi-pass membrane protein</topology>
    </subcellularLocation>
</comment>
<evidence type="ECO:0000313" key="10">
    <source>
        <dbReference type="EMBL" id="RGL92834.1"/>
    </source>
</evidence>
<reference evidence="11 12" key="1">
    <citation type="submission" date="2018-08" db="EMBL/GenBank/DDBJ databases">
        <title>A genome reference for cultivated species of the human gut microbiota.</title>
        <authorList>
            <person name="Zou Y."/>
            <person name="Xue W."/>
            <person name="Luo G."/>
        </authorList>
    </citation>
    <scope>NUCLEOTIDE SEQUENCE [LARGE SCALE GENOMIC DNA]</scope>
    <source>
        <strain evidence="10 11">TF05-11AC</strain>
        <strain evidence="9 12">TM09-12</strain>
    </source>
</reference>
<evidence type="ECO:0000259" key="8">
    <source>
        <dbReference type="PROSITE" id="PS50928"/>
    </source>
</evidence>
<dbReference type="GO" id="GO:0005886">
    <property type="term" value="C:plasma membrane"/>
    <property type="evidence" value="ECO:0007669"/>
    <property type="project" value="UniProtKB-SubCell"/>
</dbReference>
<dbReference type="InterPro" id="IPR035906">
    <property type="entry name" value="MetI-like_sf"/>
</dbReference>
<dbReference type="PROSITE" id="PS50928">
    <property type="entry name" value="ABC_TM1"/>
    <property type="match status" value="1"/>
</dbReference>
<evidence type="ECO:0000256" key="7">
    <source>
        <dbReference type="RuleBase" id="RU363032"/>
    </source>
</evidence>
<keyword evidence="4 7" id="KW-0812">Transmembrane</keyword>
<dbReference type="Gene3D" id="1.10.3720.10">
    <property type="entry name" value="MetI-like"/>
    <property type="match status" value="1"/>
</dbReference>
<evidence type="ECO:0000313" key="12">
    <source>
        <dbReference type="Proteomes" id="UP000263014"/>
    </source>
</evidence>
<dbReference type="Proteomes" id="UP000261257">
    <property type="component" value="Unassembled WGS sequence"/>
</dbReference>
<evidence type="ECO:0000256" key="6">
    <source>
        <dbReference type="ARBA" id="ARBA00023136"/>
    </source>
</evidence>
<feature type="transmembrane region" description="Helical" evidence="7">
    <location>
        <begin position="156"/>
        <end position="181"/>
    </location>
</feature>
<dbReference type="CDD" id="cd06261">
    <property type="entry name" value="TM_PBP2"/>
    <property type="match status" value="1"/>
</dbReference>
<proteinExistence type="inferred from homology"/>
<keyword evidence="3" id="KW-1003">Cell membrane</keyword>
<dbReference type="EMBL" id="QSSQ01000065">
    <property type="protein sequence ID" value="RGL92834.1"/>
    <property type="molecule type" value="Genomic_DNA"/>
</dbReference>
<gene>
    <name evidence="10" type="ORF">DXC39_31800</name>
    <name evidence="9" type="ORF">DXD79_33465</name>
</gene>
<feature type="domain" description="ABC transmembrane type-1" evidence="8">
    <location>
        <begin position="72"/>
        <end position="283"/>
    </location>
</feature>
<feature type="transmembrane region" description="Helical" evidence="7">
    <location>
        <begin position="21"/>
        <end position="41"/>
    </location>
</feature>
<organism evidence="9 12">
    <name type="scientific">Hungatella hathewayi</name>
    <dbReference type="NCBI Taxonomy" id="154046"/>
    <lineage>
        <taxon>Bacteria</taxon>
        <taxon>Bacillati</taxon>
        <taxon>Bacillota</taxon>
        <taxon>Clostridia</taxon>
        <taxon>Lachnospirales</taxon>
        <taxon>Lachnospiraceae</taxon>
        <taxon>Hungatella</taxon>
    </lineage>
</organism>
<dbReference type="InterPro" id="IPR051393">
    <property type="entry name" value="ABC_transporter_permease"/>
</dbReference>
<evidence type="ECO:0000256" key="1">
    <source>
        <dbReference type="ARBA" id="ARBA00004651"/>
    </source>
</evidence>
<dbReference type="EMBL" id="QSON01000040">
    <property type="protein sequence ID" value="RGI94236.1"/>
    <property type="molecule type" value="Genomic_DNA"/>
</dbReference>
<keyword evidence="2 7" id="KW-0813">Transport</keyword>
<evidence type="ECO:0000256" key="5">
    <source>
        <dbReference type="ARBA" id="ARBA00022989"/>
    </source>
</evidence>
<dbReference type="PANTHER" id="PTHR30193">
    <property type="entry name" value="ABC TRANSPORTER PERMEASE PROTEIN"/>
    <property type="match status" value="1"/>
</dbReference>
<dbReference type="PANTHER" id="PTHR30193:SF37">
    <property type="entry name" value="INNER MEMBRANE ABC TRANSPORTER PERMEASE PROTEIN YCJO"/>
    <property type="match status" value="1"/>
</dbReference>
<sequence length="293" mass="32512">MSKSKADAKKRRTFMVFTIPGFLLYSAFFIFPILMGAYYSLTDWDGVKKKFNMIGMQNYVKIFQDKQFINALGFTLKYSLFLIILTIILAVCLALFLNQSVKGRGFFRSMYFIPAVLSMLTVGLIFNQIFYYILPPIGKALGNPTLSKSLLSSPRMAIWAILFVNLWQGLPIPTLLILAGLQSIPMDLLEAASLDGARDFQKFRFITVPFILPVLSVVLVLTLKGGLMVFDYIQSMTGGGPGGATRSIALLIYEHGFTQNKYAYSIAEAIIAGIIIAAISAVQITFTNKKKGV</sequence>
<feature type="transmembrane region" description="Helical" evidence="7">
    <location>
        <begin position="202"/>
        <end position="223"/>
    </location>
</feature>
<evidence type="ECO:0000313" key="9">
    <source>
        <dbReference type="EMBL" id="RGI94236.1"/>
    </source>
</evidence>
<accession>A0A374NYG7</accession>
<feature type="transmembrane region" description="Helical" evidence="7">
    <location>
        <begin position="78"/>
        <end position="98"/>
    </location>
</feature>
<dbReference type="SUPFAM" id="SSF161098">
    <property type="entry name" value="MetI-like"/>
    <property type="match status" value="1"/>
</dbReference>
<dbReference type="AlphaFoldDB" id="A0A374NYG7"/>
<dbReference type="RefSeq" id="WP_038257721.1">
    <property type="nucleotide sequence ID" value="NZ_QRQF01000059.1"/>
</dbReference>
<dbReference type="Pfam" id="PF00528">
    <property type="entry name" value="BPD_transp_1"/>
    <property type="match status" value="1"/>
</dbReference>
<evidence type="ECO:0000313" key="11">
    <source>
        <dbReference type="Proteomes" id="UP000261257"/>
    </source>
</evidence>
<comment type="caution">
    <text evidence="9">The sequence shown here is derived from an EMBL/GenBank/DDBJ whole genome shotgun (WGS) entry which is preliminary data.</text>
</comment>
<evidence type="ECO:0000256" key="4">
    <source>
        <dbReference type="ARBA" id="ARBA00022692"/>
    </source>
</evidence>
<feature type="transmembrane region" description="Helical" evidence="7">
    <location>
        <begin position="110"/>
        <end position="134"/>
    </location>
</feature>
<dbReference type="GO" id="GO:0055085">
    <property type="term" value="P:transmembrane transport"/>
    <property type="evidence" value="ECO:0007669"/>
    <property type="project" value="InterPro"/>
</dbReference>